<dbReference type="Pfam" id="PF12236">
    <property type="entry name" value="Head-tail_con"/>
    <property type="match status" value="1"/>
</dbReference>
<dbReference type="RefSeq" id="WP_220115799.1">
    <property type="nucleotide sequence ID" value="NZ_JAHZUY010000003.1"/>
</dbReference>
<dbReference type="Proteomes" id="UP001519924">
    <property type="component" value="Unassembled WGS sequence"/>
</dbReference>
<organism evidence="4 5">
    <name type="scientific">Caldovatus aquaticus</name>
    <dbReference type="NCBI Taxonomy" id="2865671"/>
    <lineage>
        <taxon>Bacteria</taxon>
        <taxon>Pseudomonadati</taxon>
        <taxon>Pseudomonadota</taxon>
        <taxon>Alphaproteobacteria</taxon>
        <taxon>Acetobacterales</taxon>
        <taxon>Roseomonadaceae</taxon>
        <taxon>Caldovatus</taxon>
    </lineage>
</organism>
<name>A0ABS7EY61_9PROT</name>
<reference evidence="4 5" key="1">
    <citation type="submission" date="2021-08" db="EMBL/GenBank/DDBJ databases">
        <title>Caldovatus sediminis gen. nov., sp. nov., a moderately thermophilic bacterium isolated from a hot spring.</title>
        <authorList>
            <person name="Hu C.-J."/>
            <person name="Li W.-J."/>
            <person name="Xian W.-D."/>
        </authorList>
    </citation>
    <scope>NUCLEOTIDE SEQUENCE [LARGE SCALE GENOMIC DNA]</scope>
    <source>
        <strain evidence="4 5">SYSU G05006</strain>
    </source>
</reference>
<proteinExistence type="predicted"/>
<evidence type="ECO:0000256" key="2">
    <source>
        <dbReference type="ARBA" id="ARBA00022612"/>
    </source>
</evidence>
<evidence type="ECO:0000256" key="1">
    <source>
        <dbReference type="ARBA" id="ARBA00004328"/>
    </source>
</evidence>
<comment type="caution">
    <text evidence="4">The sequence shown here is derived from an EMBL/GenBank/DDBJ whole genome shotgun (WGS) entry which is preliminary data.</text>
</comment>
<keyword evidence="2" id="KW-1188">Viral release from host cell</keyword>
<dbReference type="EMBL" id="JAHZUY010000003">
    <property type="protein sequence ID" value="MBW8268292.1"/>
    <property type="molecule type" value="Genomic_DNA"/>
</dbReference>
<accession>A0ABS7EY61</accession>
<gene>
    <name evidence="4" type="ORF">K1J50_02210</name>
</gene>
<keyword evidence="3" id="KW-0231">Viral genome packaging</keyword>
<keyword evidence="5" id="KW-1185">Reference proteome</keyword>
<comment type="subcellular location">
    <subcellularLocation>
        <location evidence="1">Virion</location>
    </subcellularLocation>
</comment>
<dbReference type="InterPro" id="IPR020991">
    <property type="entry name" value="Connector_podovirus"/>
</dbReference>
<evidence type="ECO:0000256" key="3">
    <source>
        <dbReference type="ARBA" id="ARBA00023219"/>
    </source>
</evidence>
<evidence type="ECO:0000313" key="4">
    <source>
        <dbReference type="EMBL" id="MBW8268292.1"/>
    </source>
</evidence>
<sequence>MAEPSRQVRASFELAQRLRQPWEGRWQRLIDVAMPYRTPFTGGLAPRHGQNTASVYDETGMVGIEEFAGRLVGGIVPDGVEWARFDTDPGLPDPVRAGVAEVQAELFLQLSRSNFAPEVFDGFKDLAGFGNVCLKVVPGDWAQPLRFQAIPLADAWVTPGPDGTIADIHVRYRVPGYVVRAQYPNAELPRDLGGVGGADNVAVIDSWIRDLDSPTERWLRQVHVEGKHLLVAKVETGRGSCCYVFGRWSKAAGELYGVGQGMQALPAIEVVNEAVRLILAHGEMALSGMWQAEDDGVLNPWSVQLAPGAIIPIAPGSRGLQPLTLPSTRLDIGQIVLEEQRHAIRKALFNETITPRTADTPPTALEIRQRMQELARQIGPAYGRVWHEVVVPLLLRILRVLTEQGRIVMPEVDGRRVRIAPASTLVRSARTEEVARINEWLGAIAQLYGPAAVQTLVPAERYMRITADRLDIPANLPFSSEEISQNAQAAGQLLAQAGQGGAEAAAMAPLLAALGARAA</sequence>
<protein>
    <submittedName>
        <fullName evidence="4">Head-tail connector protein</fullName>
    </submittedName>
</protein>
<evidence type="ECO:0000313" key="5">
    <source>
        <dbReference type="Proteomes" id="UP001519924"/>
    </source>
</evidence>